<dbReference type="InterPro" id="IPR037914">
    <property type="entry name" value="SpoVT-AbrB_sf"/>
</dbReference>
<dbReference type="Pfam" id="PF04014">
    <property type="entry name" value="MazE_antitoxin"/>
    <property type="match status" value="1"/>
</dbReference>
<evidence type="ECO:0000313" key="2">
    <source>
        <dbReference type="EMBL" id="CAA9566057.1"/>
    </source>
</evidence>
<feature type="domain" description="SpoVT-AbrB" evidence="1">
    <location>
        <begin position="7"/>
        <end position="50"/>
    </location>
</feature>
<dbReference type="SMART" id="SM00966">
    <property type="entry name" value="SpoVT_AbrB"/>
    <property type="match status" value="1"/>
</dbReference>
<dbReference type="Gene3D" id="2.10.260.10">
    <property type="match status" value="1"/>
</dbReference>
<evidence type="ECO:0000259" key="1">
    <source>
        <dbReference type="SMART" id="SM00966"/>
    </source>
</evidence>
<name>A0A6J4V0N1_9BACT</name>
<gene>
    <name evidence="2" type="ORF">AVDCRST_MAG59-3050</name>
</gene>
<organism evidence="2">
    <name type="scientific">uncultured Thermomicrobiales bacterium</name>
    <dbReference type="NCBI Taxonomy" id="1645740"/>
    <lineage>
        <taxon>Bacteria</taxon>
        <taxon>Pseudomonadati</taxon>
        <taxon>Thermomicrobiota</taxon>
        <taxon>Thermomicrobia</taxon>
        <taxon>Thermomicrobiales</taxon>
        <taxon>environmental samples</taxon>
    </lineage>
</organism>
<reference evidence="2" key="1">
    <citation type="submission" date="2020-02" db="EMBL/GenBank/DDBJ databases">
        <authorList>
            <person name="Meier V. D."/>
        </authorList>
    </citation>
    <scope>NUCLEOTIDE SEQUENCE</scope>
    <source>
        <strain evidence="2">AVDCRST_MAG59</strain>
    </source>
</reference>
<accession>A0A6J4V0N1</accession>
<proteinExistence type="predicted"/>
<dbReference type="EMBL" id="CADCWF010000204">
    <property type="protein sequence ID" value="CAA9566057.1"/>
    <property type="molecule type" value="Genomic_DNA"/>
</dbReference>
<protein>
    <recommendedName>
        <fullName evidence="1">SpoVT-AbrB domain-containing protein</fullName>
    </recommendedName>
</protein>
<dbReference type="SUPFAM" id="SSF89447">
    <property type="entry name" value="AbrB/MazE/MraZ-like"/>
    <property type="match status" value="1"/>
</dbReference>
<dbReference type="AlphaFoldDB" id="A0A6J4V0N1"/>
<dbReference type="InterPro" id="IPR007159">
    <property type="entry name" value="SpoVT-AbrB_dom"/>
</dbReference>
<sequence>MIVQQLRKSGNSYVVTIPKEEVERHGWKEGQHLAVELTEIELRPTLRPQLREILERNWDKMEPGLRYLADR</sequence>
<dbReference type="GO" id="GO:0003677">
    <property type="term" value="F:DNA binding"/>
    <property type="evidence" value="ECO:0007669"/>
    <property type="project" value="InterPro"/>
</dbReference>